<feature type="compositionally biased region" description="Basic and acidic residues" evidence="1">
    <location>
        <begin position="61"/>
        <end position="70"/>
    </location>
</feature>
<sequence length="310" mass="36145">MPPQPEQAEKRLEPVRSATRLQTKRFLRVGETDFEMVHKTQPAPPTAPLNTKPVYDPFEDELNKHPEDHFLSPVQMYEYEDWAEDSDDDAEEVEWDAGITDFALFESDRRRAQERHEDIPGRWDGLLASQASALQRVVERNRADSSPQRRWTPLLEDLPGLTPDSSPDLRGDFDIHAHCAPRQQQRTTPRQTNNSVPNYLTIRVTPPPEDSSDYDSDDFDDDEDSEDDSDIPVSFLVERARERRRQARKLERPGLRYSRTMSGKVHVWRRPSAQIYSVGEDVEAEKRAEMLYCRQHQQHQLEDEQRGRGR</sequence>
<feature type="region of interest" description="Disordered" evidence="1">
    <location>
        <begin position="138"/>
        <end position="238"/>
    </location>
</feature>
<feature type="region of interest" description="Disordered" evidence="1">
    <location>
        <begin position="32"/>
        <end position="70"/>
    </location>
</feature>
<proteinExistence type="predicted"/>
<keyword evidence="3" id="KW-1185">Reference proteome</keyword>
<organism evidence="2 3">
    <name type="scientific">Lecanosticta acicola</name>
    <dbReference type="NCBI Taxonomy" id="111012"/>
    <lineage>
        <taxon>Eukaryota</taxon>
        <taxon>Fungi</taxon>
        <taxon>Dikarya</taxon>
        <taxon>Ascomycota</taxon>
        <taxon>Pezizomycotina</taxon>
        <taxon>Dothideomycetes</taxon>
        <taxon>Dothideomycetidae</taxon>
        <taxon>Mycosphaerellales</taxon>
        <taxon>Mycosphaerellaceae</taxon>
        <taxon>Lecanosticta</taxon>
    </lineage>
</organism>
<accession>A0AAI8Z0U0</accession>
<feature type="compositionally biased region" description="Acidic residues" evidence="1">
    <location>
        <begin position="210"/>
        <end position="230"/>
    </location>
</feature>
<evidence type="ECO:0000256" key="1">
    <source>
        <dbReference type="SAM" id="MobiDB-lite"/>
    </source>
</evidence>
<name>A0AAI8Z0U0_9PEZI</name>
<dbReference type="EMBL" id="CAVMBE010000035">
    <property type="protein sequence ID" value="CAK4030341.1"/>
    <property type="molecule type" value="Genomic_DNA"/>
</dbReference>
<feature type="compositionally biased region" description="Low complexity" evidence="1">
    <location>
        <begin position="181"/>
        <end position="192"/>
    </location>
</feature>
<evidence type="ECO:0000313" key="3">
    <source>
        <dbReference type="Proteomes" id="UP001296104"/>
    </source>
</evidence>
<dbReference type="Proteomes" id="UP001296104">
    <property type="component" value="Unassembled WGS sequence"/>
</dbReference>
<dbReference type="AlphaFoldDB" id="A0AAI8Z0U0"/>
<evidence type="ECO:0000313" key="2">
    <source>
        <dbReference type="EMBL" id="CAK4030341.1"/>
    </source>
</evidence>
<protein>
    <submittedName>
        <fullName evidence="2">Uncharacterized protein</fullName>
    </submittedName>
</protein>
<reference evidence="2" key="1">
    <citation type="submission" date="2023-11" db="EMBL/GenBank/DDBJ databases">
        <authorList>
            <person name="Alioto T."/>
            <person name="Alioto T."/>
            <person name="Gomez Garrido J."/>
        </authorList>
    </citation>
    <scope>NUCLEOTIDE SEQUENCE</scope>
</reference>
<feature type="compositionally biased region" description="Basic and acidic residues" evidence="1">
    <location>
        <begin position="167"/>
        <end position="177"/>
    </location>
</feature>
<comment type="caution">
    <text evidence="2">The sequence shown here is derived from an EMBL/GenBank/DDBJ whole genome shotgun (WGS) entry which is preliminary data.</text>
</comment>
<gene>
    <name evidence="2" type="ORF">LECACI_7A005499</name>
</gene>